<gene>
    <name evidence="3" type="ORF">KIN20_000043</name>
</gene>
<feature type="non-terminal residue" evidence="3">
    <location>
        <position position="1"/>
    </location>
</feature>
<dbReference type="Proteomes" id="UP001196413">
    <property type="component" value="Unassembled WGS sequence"/>
</dbReference>
<accession>A0AAD5MD36</accession>
<keyword evidence="4" id="KW-1185">Reference proteome</keyword>
<organism evidence="3 4">
    <name type="scientific">Parelaphostrongylus tenuis</name>
    <name type="common">Meningeal worm</name>
    <dbReference type="NCBI Taxonomy" id="148309"/>
    <lineage>
        <taxon>Eukaryota</taxon>
        <taxon>Metazoa</taxon>
        <taxon>Ecdysozoa</taxon>
        <taxon>Nematoda</taxon>
        <taxon>Chromadorea</taxon>
        <taxon>Rhabditida</taxon>
        <taxon>Rhabditina</taxon>
        <taxon>Rhabditomorpha</taxon>
        <taxon>Strongyloidea</taxon>
        <taxon>Metastrongylidae</taxon>
        <taxon>Parelaphostrongylus</taxon>
    </lineage>
</organism>
<dbReference type="AlphaFoldDB" id="A0AAD5MD36"/>
<keyword evidence="2" id="KW-0812">Transmembrane</keyword>
<name>A0AAD5MD36_PARTN</name>
<comment type="caution">
    <text evidence="3">The sequence shown here is derived from an EMBL/GenBank/DDBJ whole genome shotgun (WGS) entry which is preliminary data.</text>
</comment>
<feature type="transmembrane region" description="Helical" evidence="2">
    <location>
        <begin position="160"/>
        <end position="182"/>
    </location>
</feature>
<evidence type="ECO:0000256" key="2">
    <source>
        <dbReference type="SAM" id="Phobius"/>
    </source>
</evidence>
<proteinExistence type="predicted"/>
<evidence type="ECO:0000313" key="3">
    <source>
        <dbReference type="EMBL" id="KAJ1345496.1"/>
    </source>
</evidence>
<sequence>HIEKESGSRNGGIDGVVARDAPVWLNCAFSVSPVVECFAHQLRRVFEGVTDLPTPTSLSDHRISQLYHISEAEKKVIDEIKKIKEQREADSAADYASVKEGSGDIHNDFNRSSGPQKSVKIDGPGSELSDVSSPENEIERDVSFRDHDVSITMVTSALPAFRSSVCFIFSNCVILIVALVTLS</sequence>
<evidence type="ECO:0000313" key="4">
    <source>
        <dbReference type="Proteomes" id="UP001196413"/>
    </source>
</evidence>
<keyword evidence="2" id="KW-0472">Membrane</keyword>
<evidence type="ECO:0000256" key="1">
    <source>
        <dbReference type="SAM" id="MobiDB-lite"/>
    </source>
</evidence>
<protein>
    <submittedName>
        <fullName evidence="3">Uncharacterized protein</fullName>
    </submittedName>
</protein>
<dbReference type="EMBL" id="JAHQIW010000007">
    <property type="protein sequence ID" value="KAJ1345496.1"/>
    <property type="molecule type" value="Genomic_DNA"/>
</dbReference>
<reference evidence="3" key="1">
    <citation type="submission" date="2021-06" db="EMBL/GenBank/DDBJ databases">
        <title>Parelaphostrongylus tenuis whole genome reference sequence.</title>
        <authorList>
            <person name="Garwood T.J."/>
            <person name="Larsen P.A."/>
            <person name="Fountain-Jones N.M."/>
            <person name="Garbe J.R."/>
            <person name="Macchietto M.G."/>
            <person name="Kania S.A."/>
            <person name="Gerhold R.W."/>
            <person name="Richards J.E."/>
            <person name="Wolf T.M."/>
        </authorList>
    </citation>
    <scope>NUCLEOTIDE SEQUENCE</scope>
    <source>
        <strain evidence="3">MNPRO001-30</strain>
        <tissue evidence="3">Meninges</tissue>
    </source>
</reference>
<keyword evidence="2" id="KW-1133">Transmembrane helix</keyword>
<feature type="region of interest" description="Disordered" evidence="1">
    <location>
        <begin position="86"/>
        <end position="139"/>
    </location>
</feature>